<evidence type="ECO:0000259" key="18">
    <source>
        <dbReference type="PROSITE" id="PS50109"/>
    </source>
</evidence>
<dbReference type="InterPro" id="IPR003661">
    <property type="entry name" value="HisK_dim/P_dom"/>
</dbReference>
<dbReference type="PROSITE" id="PS50109">
    <property type="entry name" value="HIS_KIN"/>
    <property type="match status" value="1"/>
</dbReference>
<evidence type="ECO:0000256" key="9">
    <source>
        <dbReference type="ARBA" id="ARBA00022777"/>
    </source>
</evidence>
<evidence type="ECO:0000256" key="7">
    <source>
        <dbReference type="ARBA" id="ARBA00022692"/>
    </source>
</evidence>
<accession>A0A4S8NZC2</accession>
<dbReference type="RefSeq" id="WP_136600045.1">
    <property type="nucleotide sequence ID" value="NZ_STGV01000007.1"/>
</dbReference>
<gene>
    <name evidence="21" type="ORF">FAA97_18470</name>
</gene>
<dbReference type="Gene3D" id="1.10.287.130">
    <property type="match status" value="1"/>
</dbReference>
<evidence type="ECO:0000256" key="11">
    <source>
        <dbReference type="ARBA" id="ARBA00022989"/>
    </source>
</evidence>
<keyword evidence="4" id="KW-1003">Cell membrane</keyword>
<evidence type="ECO:0000256" key="14">
    <source>
        <dbReference type="PROSITE-ProRule" id="PRU00110"/>
    </source>
</evidence>
<feature type="domain" description="Response regulatory" evidence="19">
    <location>
        <begin position="687"/>
        <end position="806"/>
    </location>
</feature>
<dbReference type="Pfam" id="PF00072">
    <property type="entry name" value="Response_reg"/>
    <property type="match status" value="1"/>
</dbReference>
<keyword evidence="7 17" id="KW-0812">Transmembrane</keyword>
<feature type="region of interest" description="Disordered" evidence="16">
    <location>
        <begin position="839"/>
        <end position="927"/>
    </location>
</feature>
<dbReference type="InterPro" id="IPR001789">
    <property type="entry name" value="Sig_transdc_resp-reg_receiver"/>
</dbReference>
<dbReference type="Pfam" id="PF01627">
    <property type="entry name" value="Hpt"/>
    <property type="match status" value="1"/>
</dbReference>
<dbReference type="PROSITE" id="PS50894">
    <property type="entry name" value="HPT"/>
    <property type="match status" value="1"/>
</dbReference>
<dbReference type="InterPro" id="IPR036641">
    <property type="entry name" value="HPT_dom_sf"/>
</dbReference>
<feature type="transmembrane region" description="Helical" evidence="17">
    <location>
        <begin position="12"/>
        <end position="31"/>
    </location>
</feature>
<evidence type="ECO:0000256" key="6">
    <source>
        <dbReference type="ARBA" id="ARBA00022679"/>
    </source>
</evidence>
<evidence type="ECO:0000256" key="10">
    <source>
        <dbReference type="ARBA" id="ARBA00022840"/>
    </source>
</evidence>
<reference evidence="21 22" key="1">
    <citation type="submission" date="2019-04" db="EMBL/GenBank/DDBJ databases">
        <title>Genome sequence of strain shin9-1.</title>
        <authorList>
            <person name="Gao J."/>
            <person name="Sun J."/>
        </authorList>
    </citation>
    <scope>NUCLEOTIDE SEQUENCE [LARGE SCALE GENOMIC DNA]</scope>
    <source>
        <strain evidence="22">shin9-1</strain>
    </source>
</reference>
<dbReference type="InterPro" id="IPR036097">
    <property type="entry name" value="HisK_dim/P_sf"/>
</dbReference>
<dbReference type="Gene3D" id="3.30.565.10">
    <property type="entry name" value="Histidine kinase-like ATPase, C-terminal domain"/>
    <property type="match status" value="1"/>
</dbReference>
<feature type="modified residue" description="Phosphohistidine" evidence="14">
    <location>
        <position position="994"/>
    </location>
</feature>
<feature type="transmembrane region" description="Helical" evidence="17">
    <location>
        <begin position="256"/>
        <end position="278"/>
    </location>
</feature>
<keyword evidence="9" id="KW-0418">Kinase</keyword>
<keyword evidence="12" id="KW-0902">Two-component regulatory system</keyword>
<proteinExistence type="predicted"/>
<keyword evidence="13 17" id="KW-0472">Membrane</keyword>
<protein>
    <recommendedName>
        <fullName evidence="3">histidine kinase</fullName>
        <ecNumber evidence="3">2.7.13.3</ecNumber>
    </recommendedName>
</protein>
<comment type="caution">
    <text evidence="21">The sequence shown here is derived from an EMBL/GenBank/DDBJ whole genome shotgun (WGS) entry which is preliminary data.</text>
</comment>
<dbReference type="GO" id="GO:0005524">
    <property type="term" value="F:ATP binding"/>
    <property type="evidence" value="ECO:0007669"/>
    <property type="project" value="UniProtKB-KW"/>
</dbReference>
<evidence type="ECO:0000256" key="15">
    <source>
        <dbReference type="PROSITE-ProRule" id="PRU00169"/>
    </source>
</evidence>
<comment type="catalytic activity">
    <reaction evidence="1">
        <text>ATP + protein L-histidine = ADP + protein N-phospho-L-histidine.</text>
        <dbReference type="EC" id="2.7.13.3"/>
    </reaction>
</comment>
<dbReference type="InterPro" id="IPR008207">
    <property type="entry name" value="Sig_transdc_His_kin_Hpt_dom"/>
</dbReference>
<dbReference type="EC" id="2.7.13.3" evidence="3"/>
<evidence type="ECO:0000256" key="13">
    <source>
        <dbReference type="ARBA" id="ARBA00023136"/>
    </source>
</evidence>
<evidence type="ECO:0000256" key="8">
    <source>
        <dbReference type="ARBA" id="ARBA00022741"/>
    </source>
</evidence>
<evidence type="ECO:0000256" key="3">
    <source>
        <dbReference type="ARBA" id="ARBA00012438"/>
    </source>
</evidence>
<organism evidence="21 22">
    <name type="scientific">Peteryoungia ipomoeae</name>
    <dbReference type="NCBI Taxonomy" id="1210932"/>
    <lineage>
        <taxon>Bacteria</taxon>
        <taxon>Pseudomonadati</taxon>
        <taxon>Pseudomonadota</taxon>
        <taxon>Alphaproteobacteria</taxon>
        <taxon>Hyphomicrobiales</taxon>
        <taxon>Rhizobiaceae</taxon>
        <taxon>Peteryoungia</taxon>
    </lineage>
</organism>
<evidence type="ECO:0000256" key="17">
    <source>
        <dbReference type="SAM" id="Phobius"/>
    </source>
</evidence>
<dbReference type="InterPro" id="IPR036890">
    <property type="entry name" value="HATPase_C_sf"/>
</dbReference>
<dbReference type="InterPro" id="IPR003594">
    <property type="entry name" value="HATPase_dom"/>
</dbReference>
<dbReference type="CDD" id="cd17546">
    <property type="entry name" value="REC_hyHK_CKI1_RcsC-like"/>
    <property type="match status" value="1"/>
</dbReference>
<keyword evidence="6" id="KW-0808">Transferase</keyword>
<dbReference type="SMART" id="SM00448">
    <property type="entry name" value="REC"/>
    <property type="match status" value="1"/>
</dbReference>
<evidence type="ECO:0000256" key="1">
    <source>
        <dbReference type="ARBA" id="ARBA00000085"/>
    </source>
</evidence>
<dbReference type="InterPro" id="IPR004358">
    <property type="entry name" value="Sig_transdc_His_kin-like_C"/>
</dbReference>
<evidence type="ECO:0000256" key="4">
    <source>
        <dbReference type="ARBA" id="ARBA00022475"/>
    </source>
</evidence>
<keyword evidence="10" id="KW-0067">ATP-binding</keyword>
<evidence type="ECO:0000259" key="20">
    <source>
        <dbReference type="PROSITE" id="PS50894"/>
    </source>
</evidence>
<dbReference type="Pfam" id="PF02518">
    <property type="entry name" value="HATPase_c"/>
    <property type="match status" value="1"/>
</dbReference>
<keyword evidence="5 15" id="KW-0597">Phosphoprotein</keyword>
<comment type="subcellular location">
    <subcellularLocation>
        <location evidence="2">Cell membrane</location>
        <topology evidence="2">Multi-pass membrane protein</topology>
    </subcellularLocation>
</comment>
<dbReference type="GO" id="GO:0005886">
    <property type="term" value="C:plasma membrane"/>
    <property type="evidence" value="ECO:0007669"/>
    <property type="project" value="UniProtKB-SubCell"/>
</dbReference>
<dbReference type="Proteomes" id="UP000308828">
    <property type="component" value="Unassembled WGS sequence"/>
</dbReference>
<dbReference type="PANTHER" id="PTHR45339">
    <property type="entry name" value="HYBRID SIGNAL TRANSDUCTION HISTIDINE KINASE J"/>
    <property type="match status" value="1"/>
</dbReference>
<dbReference type="SUPFAM" id="SSF52172">
    <property type="entry name" value="CheY-like"/>
    <property type="match status" value="1"/>
</dbReference>
<dbReference type="SUPFAM" id="SSF47384">
    <property type="entry name" value="Homodimeric domain of signal transducing histidine kinase"/>
    <property type="match status" value="1"/>
</dbReference>
<dbReference type="SUPFAM" id="SSF47226">
    <property type="entry name" value="Histidine-containing phosphotransfer domain, HPT domain"/>
    <property type="match status" value="1"/>
</dbReference>
<evidence type="ECO:0000256" key="16">
    <source>
        <dbReference type="SAM" id="MobiDB-lite"/>
    </source>
</evidence>
<dbReference type="InterPro" id="IPR005467">
    <property type="entry name" value="His_kinase_dom"/>
</dbReference>
<evidence type="ECO:0000313" key="22">
    <source>
        <dbReference type="Proteomes" id="UP000308828"/>
    </source>
</evidence>
<evidence type="ECO:0000256" key="2">
    <source>
        <dbReference type="ARBA" id="ARBA00004651"/>
    </source>
</evidence>
<keyword evidence="22" id="KW-1185">Reference proteome</keyword>
<feature type="domain" description="HPt" evidence="20">
    <location>
        <begin position="955"/>
        <end position="1059"/>
    </location>
</feature>
<keyword evidence="8" id="KW-0547">Nucleotide-binding</keyword>
<dbReference type="CDD" id="cd16922">
    <property type="entry name" value="HATPase_EvgS-ArcB-TorS-like"/>
    <property type="match status" value="1"/>
</dbReference>
<dbReference type="EMBL" id="STGV01000007">
    <property type="protein sequence ID" value="THV20584.1"/>
    <property type="molecule type" value="Genomic_DNA"/>
</dbReference>
<dbReference type="AlphaFoldDB" id="A0A4S8NZC2"/>
<evidence type="ECO:0000256" key="5">
    <source>
        <dbReference type="ARBA" id="ARBA00022553"/>
    </source>
</evidence>
<name>A0A4S8NZC2_9HYPH</name>
<dbReference type="PRINTS" id="PR00344">
    <property type="entry name" value="BCTRLSENSOR"/>
</dbReference>
<feature type="domain" description="Histidine kinase" evidence="18">
    <location>
        <begin position="310"/>
        <end position="531"/>
    </location>
</feature>
<dbReference type="Pfam" id="PF00512">
    <property type="entry name" value="HisKA"/>
    <property type="match status" value="1"/>
</dbReference>
<evidence type="ECO:0000313" key="21">
    <source>
        <dbReference type="EMBL" id="THV20584.1"/>
    </source>
</evidence>
<dbReference type="FunFam" id="1.10.287.130:FF:000004">
    <property type="entry name" value="Ethylene receptor 1"/>
    <property type="match status" value="1"/>
</dbReference>
<evidence type="ECO:0000256" key="12">
    <source>
        <dbReference type="ARBA" id="ARBA00023012"/>
    </source>
</evidence>
<dbReference type="Gene3D" id="1.20.120.160">
    <property type="entry name" value="HPT domain"/>
    <property type="match status" value="1"/>
</dbReference>
<feature type="compositionally biased region" description="Polar residues" evidence="16">
    <location>
        <begin position="855"/>
        <end position="876"/>
    </location>
</feature>
<dbReference type="SUPFAM" id="SSF55874">
    <property type="entry name" value="ATPase domain of HSP90 chaperone/DNA topoisomerase II/histidine kinase"/>
    <property type="match status" value="1"/>
</dbReference>
<dbReference type="OrthoDB" id="9801651at2"/>
<dbReference type="GO" id="GO:0000155">
    <property type="term" value="F:phosphorelay sensor kinase activity"/>
    <property type="evidence" value="ECO:0007669"/>
    <property type="project" value="InterPro"/>
</dbReference>
<dbReference type="PROSITE" id="PS50110">
    <property type="entry name" value="RESPONSE_REGULATORY"/>
    <property type="match status" value="1"/>
</dbReference>
<dbReference type="SMART" id="SM00388">
    <property type="entry name" value="HisKA"/>
    <property type="match status" value="1"/>
</dbReference>
<dbReference type="PANTHER" id="PTHR45339:SF1">
    <property type="entry name" value="HYBRID SIGNAL TRANSDUCTION HISTIDINE KINASE J"/>
    <property type="match status" value="1"/>
</dbReference>
<dbReference type="CDD" id="cd00082">
    <property type="entry name" value="HisKA"/>
    <property type="match status" value="1"/>
</dbReference>
<dbReference type="SMART" id="SM00387">
    <property type="entry name" value="HATPase_c"/>
    <property type="match status" value="1"/>
</dbReference>
<dbReference type="InterPro" id="IPR011006">
    <property type="entry name" value="CheY-like_superfamily"/>
</dbReference>
<dbReference type="FunFam" id="3.30.565.10:FF:000010">
    <property type="entry name" value="Sensor histidine kinase RcsC"/>
    <property type="match status" value="1"/>
</dbReference>
<dbReference type="Gene3D" id="3.40.50.2300">
    <property type="match status" value="1"/>
</dbReference>
<feature type="modified residue" description="4-aspartylphosphate" evidence="15">
    <location>
        <position position="736"/>
    </location>
</feature>
<keyword evidence="11 17" id="KW-1133">Transmembrane helix</keyword>
<evidence type="ECO:0000259" key="19">
    <source>
        <dbReference type="PROSITE" id="PS50110"/>
    </source>
</evidence>
<sequence>MSRTVINVGNKLIVISLILGLAISMVTWFLISASRQNKTDFEVEINNVGKNVQQQFDAVVVRVKDLAGFVSAGMEADVDTKLRQASRVSNNLIELGYFYSDDPSKSRVYYAKNTTLDFNTADFGQILGRLNAQPGLVISFAAGGKGAFKSIDPNHLVLMQSLYAKDPLGLKTNRSRFLITYAVVDLDGILYDTTFDLRNSRFLESRFLVEGQARRVRAQGAPVDQDWNGDRRQISLVVTRNLSLTLEFVRTLASSVHVVVFSFGILILASIAAGLFFLSESRHRDARLQLKLAADAERQANSAKSDFLATMSHEIRTPLNGVLGMAELLTRSELTPTQRRYAEQIRQSGSMLLGILNDVLDMSKLESGKLAVDLVRMDLHAVMQETVRFFVPNAQEKGLNLLLDIEPDVPRAIEMDPMRFRQILSNLVSNAIKFTDRGEILVSAMFKPGSGADGELTVAVTDQGIGMTADERARLFTRFNQANTGTTRKYGGTGLGLAICKQLCETLGGSIDVQSEINRGSRFTFRLPIEISKTAEVTARLSCSVALVCDSPIVSDIVRKTFRTKGIDLVVFPYTDDLASRLVLGDAYGTPFGLVIFNEERDIHAAKDLWQSIATKIIPSAKSIILGHQEANRSYLAFDGAVPKPFLPSQLLDLAAELLEERRSLPVEPAVEQAEKKEARLLFQDRRLLLVDDNHVNLLIAEEYLSRYGFAISTATNGIKAVKAAEDGDFDIIFMDCQMPEMDGYEATGIIRRKMADGTIRRAPILALTANALKGDRERCLEAGMDDFLSKPLQDAALMGVFDRLIEMPEFEWLGLPIQDAGKPRANAAPQMVELASPGRARPEAGAAQVVKASTAAQGSVDRNSLQSGDQTMPSTPHQPPAGAPEASPVIRKQAPATTSTPVAMPSPAAQAGGVPSPRPVDAAAVASREAEAKSAATARVPLMDVAEFERTRSAMKKFDLLLSLYRNDTSEYLKVIRLELGMNNLQEAILPAHTIKSASRMIGASGLSALAENMEKRLRLGQGTSPAELQALSDKMDKVFEATLAAIDRLMEKQIQAAAE</sequence>